<evidence type="ECO:0000313" key="4">
    <source>
        <dbReference type="Proteomes" id="UP000474567"/>
    </source>
</evidence>
<dbReference type="RefSeq" id="WP_173965107.1">
    <property type="nucleotide sequence ID" value="NZ_CADCST010000067.1"/>
</dbReference>
<gene>
    <name evidence="2" type="ORF">FLACOL7796_01154</name>
    <name evidence="3" type="ORF">TRV642_0782</name>
</gene>
<feature type="chain" id="PRO_5040948685" evidence="1">
    <location>
        <begin position="24"/>
        <end position="77"/>
    </location>
</feature>
<dbReference type="Proteomes" id="UP001152749">
    <property type="component" value="Chromosome"/>
</dbReference>
<sequence length="77" mass="8030">MKKTALVLGIFSLVMVATSFVNPATVLNNKNCIATDGSGGQKTGGTGTRKQDVLSAQIQLKSFAAVSQSTRTTIKLD</sequence>
<reference evidence="3" key="2">
    <citation type="submission" date="2022-09" db="EMBL/GenBank/DDBJ databases">
        <authorList>
            <person name="Duchaud E."/>
        </authorList>
    </citation>
    <scope>NUCLEOTIDE SEQUENCE</scope>
    <source>
        <strain evidence="3">TRV642</strain>
    </source>
</reference>
<evidence type="ECO:0000256" key="1">
    <source>
        <dbReference type="SAM" id="SignalP"/>
    </source>
</evidence>
<dbReference type="Proteomes" id="UP000474567">
    <property type="component" value="Unassembled WGS sequence"/>
</dbReference>
<organism evidence="3 5">
    <name type="scientific">Flavobacterium collinsii</name>
    <dbReference type="NCBI Taxonomy" id="1114861"/>
    <lineage>
        <taxon>Bacteria</taxon>
        <taxon>Pseudomonadati</taxon>
        <taxon>Bacteroidota</taxon>
        <taxon>Flavobacteriia</taxon>
        <taxon>Flavobacteriales</taxon>
        <taxon>Flavobacteriaceae</taxon>
        <taxon>Flavobacterium</taxon>
    </lineage>
</organism>
<feature type="signal peptide" evidence="1">
    <location>
        <begin position="1"/>
        <end position="23"/>
    </location>
</feature>
<protein>
    <submittedName>
        <fullName evidence="3">Uncharacterized protein</fullName>
    </submittedName>
</protein>
<evidence type="ECO:0000313" key="5">
    <source>
        <dbReference type="Proteomes" id="UP001152749"/>
    </source>
</evidence>
<name>A0A9W4TF67_9FLAO</name>
<dbReference type="EMBL" id="OX336425">
    <property type="protein sequence ID" value="CAI2765818.1"/>
    <property type="molecule type" value="Genomic_DNA"/>
</dbReference>
<accession>A0A9W4TF67</accession>
<reference evidence="2 4" key="1">
    <citation type="submission" date="2020-02" db="EMBL/GenBank/DDBJ databases">
        <authorList>
            <person name="Criscuolo A."/>
        </authorList>
    </citation>
    <scope>NUCLEOTIDE SEQUENCE [LARGE SCALE GENOMIC DNA]</scope>
    <source>
        <strain evidence="2">CECT7796</strain>
    </source>
</reference>
<dbReference type="KEGG" id="fcs:TRV642_0782"/>
<evidence type="ECO:0000313" key="2">
    <source>
        <dbReference type="EMBL" id="CAA9196418.1"/>
    </source>
</evidence>
<dbReference type="EMBL" id="CADCST010000067">
    <property type="protein sequence ID" value="CAA9196418.1"/>
    <property type="molecule type" value="Genomic_DNA"/>
</dbReference>
<proteinExistence type="predicted"/>
<dbReference type="AlphaFoldDB" id="A0A9W4TF67"/>
<evidence type="ECO:0000313" key="3">
    <source>
        <dbReference type="EMBL" id="CAI2765818.1"/>
    </source>
</evidence>
<keyword evidence="4" id="KW-1185">Reference proteome</keyword>
<keyword evidence="1" id="KW-0732">Signal</keyword>